<evidence type="ECO:0000313" key="1">
    <source>
        <dbReference type="EMBL" id="KAK5888310.1"/>
    </source>
</evidence>
<dbReference type="Proteomes" id="UP001335648">
    <property type="component" value="Unassembled WGS sequence"/>
</dbReference>
<dbReference type="EMBL" id="JAULUE010002057">
    <property type="protein sequence ID" value="KAK5888310.1"/>
    <property type="molecule type" value="Genomic_DNA"/>
</dbReference>
<name>A0AAN8BN79_9TELE</name>
<accession>A0AAN8BN79</accession>
<organism evidence="1 2">
    <name type="scientific">Champsocephalus esox</name>
    <name type="common">pike icefish</name>
    <dbReference type="NCBI Taxonomy" id="159716"/>
    <lineage>
        <taxon>Eukaryota</taxon>
        <taxon>Metazoa</taxon>
        <taxon>Chordata</taxon>
        <taxon>Craniata</taxon>
        <taxon>Vertebrata</taxon>
        <taxon>Euteleostomi</taxon>
        <taxon>Actinopterygii</taxon>
        <taxon>Neopterygii</taxon>
        <taxon>Teleostei</taxon>
        <taxon>Neoteleostei</taxon>
        <taxon>Acanthomorphata</taxon>
        <taxon>Eupercaria</taxon>
        <taxon>Perciformes</taxon>
        <taxon>Notothenioidei</taxon>
        <taxon>Channichthyidae</taxon>
        <taxon>Champsocephalus</taxon>
    </lineage>
</organism>
<dbReference type="AlphaFoldDB" id="A0AAN8BN79"/>
<comment type="caution">
    <text evidence="1">The sequence shown here is derived from an EMBL/GenBank/DDBJ whole genome shotgun (WGS) entry which is preliminary data.</text>
</comment>
<gene>
    <name evidence="1" type="ORF">CesoFtcFv8_014416</name>
</gene>
<evidence type="ECO:0000313" key="2">
    <source>
        <dbReference type="Proteomes" id="UP001335648"/>
    </source>
</evidence>
<reference evidence="1 2" key="1">
    <citation type="journal article" date="2023" name="Mol. Biol. Evol.">
        <title>Genomics of Secondarily Temperate Adaptation in the Only Non-Antarctic Icefish.</title>
        <authorList>
            <person name="Rivera-Colon A.G."/>
            <person name="Rayamajhi N."/>
            <person name="Minhas B.F."/>
            <person name="Madrigal G."/>
            <person name="Bilyk K.T."/>
            <person name="Yoon V."/>
            <person name="Hune M."/>
            <person name="Gregory S."/>
            <person name="Cheng C.H.C."/>
            <person name="Catchen J.M."/>
        </authorList>
    </citation>
    <scope>NUCLEOTIDE SEQUENCE [LARGE SCALE GENOMIC DNA]</scope>
    <source>
        <strain evidence="1">JC2023a</strain>
    </source>
</reference>
<protein>
    <submittedName>
        <fullName evidence="1">Uncharacterized protein</fullName>
    </submittedName>
</protein>
<proteinExistence type="predicted"/>
<keyword evidence="2" id="KW-1185">Reference proteome</keyword>
<sequence length="106" mass="11671">MRVLVKGIVLRTVQRPGVDSLEQFVRFTHRSEPLGQLAVNDVQAGVEHIHSETALAITKPLALTEFIEVAFHPSFANFCELALRSPSLSKTLSGAFDLVKVISLCR</sequence>